<gene>
    <name evidence="2" type="ORF">N1032_07070</name>
</gene>
<proteinExistence type="predicted"/>
<reference evidence="2" key="1">
    <citation type="submission" date="2022-08" db="EMBL/GenBank/DDBJ databases">
        <authorList>
            <person name="Deng Y."/>
            <person name="Han X.-F."/>
            <person name="Zhang Y.-Q."/>
        </authorList>
    </citation>
    <scope>NUCLEOTIDE SEQUENCE</scope>
    <source>
        <strain evidence="2">CPCC 203386</strain>
    </source>
</reference>
<evidence type="ECO:0000313" key="3">
    <source>
        <dbReference type="Proteomes" id="UP001165586"/>
    </source>
</evidence>
<dbReference type="Proteomes" id="UP001165586">
    <property type="component" value="Unassembled WGS sequence"/>
</dbReference>
<keyword evidence="3" id="KW-1185">Reference proteome</keyword>
<feature type="compositionally biased region" description="Low complexity" evidence="1">
    <location>
        <begin position="21"/>
        <end position="30"/>
    </location>
</feature>
<sequence length="41" mass="4008">MPHQIEILAAATSLALGLSTGSSQASAAAAPSNQREMTPAG</sequence>
<feature type="compositionally biased region" description="Polar residues" evidence="1">
    <location>
        <begin position="31"/>
        <end position="41"/>
    </location>
</feature>
<dbReference type="EMBL" id="JANLCJ010000002">
    <property type="protein sequence ID" value="MCS5733497.1"/>
    <property type="molecule type" value="Genomic_DNA"/>
</dbReference>
<dbReference type="RefSeq" id="WP_259538313.1">
    <property type="nucleotide sequence ID" value="NZ_JANLCJ010000002.1"/>
</dbReference>
<name>A0ABT2H0N5_9MICO</name>
<comment type="caution">
    <text evidence="2">The sequence shown here is derived from an EMBL/GenBank/DDBJ whole genome shotgun (WGS) entry which is preliminary data.</text>
</comment>
<protein>
    <submittedName>
        <fullName evidence="2">Uncharacterized protein</fullName>
    </submittedName>
</protein>
<evidence type="ECO:0000256" key="1">
    <source>
        <dbReference type="SAM" id="MobiDB-lite"/>
    </source>
</evidence>
<accession>A0ABT2H0N5</accession>
<feature type="region of interest" description="Disordered" evidence="1">
    <location>
        <begin position="21"/>
        <end position="41"/>
    </location>
</feature>
<evidence type="ECO:0000313" key="2">
    <source>
        <dbReference type="EMBL" id="MCS5733497.1"/>
    </source>
</evidence>
<organism evidence="2 3">
    <name type="scientific">Herbiconiux daphne</name>
    <dbReference type="NCBI Taxonomy" id="2970914"/>
    <lineage>
        <taxon>Bacteria</taxon>
        <taxon>Bacillati</taxon>
        <taxon>Actinomycetota</taxon>
        <taxon>Actinomycetes</taxon>
        <taxon>Micrococcales</taxon>
        <taxon>Microbacteriaceae</taxon>
        <taxon>Herbiconiux</taxon>
    </lineage>
</organism>